<sequence>MSEGETKLSNEVVEPMTKDGGAENQAPAETKPVSDEAAKPEDVKIAACYACCLVGATCVVCFPCYIFGVAIRCLLLPCKCVSVFCCPSEETLPVAKRPAA</sequence>
<dbReference type="AlphaFoldDB" id="A0A166IM47"/>
<reference evidence="3" key="2">
    <citation type="submission" date="2022-03" db="EMBL/GenBank/DDBJ databases">
        <title>Draft title - Genomic analysis of global carrot germplasm unveils the trajectory of domestication and the origin of high carotenoid orange carrot.</title>
        <authorList>
            <person name="Iorizzo M."/>
            <person name="Ellison S."/>
            <person name="Senalik D."/>
            <person name="Macko-Podgorni A."/>
            <person name="Grzebelus D."/>
            <person name="Bostan H."/>
            <person name="Rolling W."/>
            <person name="Curaba J."/>
            <person name="Simon P."/>
        </authorList>
    </citation>
    <scope>NUCLEOTIDE SEQUENCE</scope>
    <source>
        <tissue evidence="3">Leaf</tissue>
    </source>
</reference>
<dbReference type="Gramene" id="KZN11277">
    <property type="protein sequence ID" value="KZN11277"/>
    <property type="gene ID" value="DCAR_003933"/>
</dbReference>
<organism evidence="2">
    <name type="scientific">Daucus carota subsp. sativus</name>
    <name type="common">Carrot</name>
    <dbReference type="NCBI Taxonomy" id="79200"/>
    <lineage>
        <taxon>Eukaryota</taxon>
        <taxon>Viridiplantae</taxon>
        <taxon>Streptophyta</taxon>
        <taxon>Embryophyta</taxon>
        <taxon>Tracheophyta</taxon>
        <taxon>Spermatophyta</taxon>
        <taxon>Magnoliopsida</taxon>
        <taxon>eudicotyledons</taxon>
        <taxon>Gunneridae</taxon>
        <taxon>Pentapetalae</taxon>
        <taxon>asterids</taxon>
        <taxon>campanulids</taxon>
        <taxon>Apiales</taxon>
        <taxon>Apiaceae</taxon>
        <taxon>Apioideae</taxon>
        <taxon>Scandiceae</taxon>
        <taxon>Daucinae</taxon>
        <taxon>Daucus</taxon>
        <taxon>Daucus sect. Daucus</taxon>
    </lineage>
</organism>
<proteinExistence type="predicted"/>
<dbReference type="Proteomes" id="UP000077755">
    <property type="component" value="Chromosome 1"/>
</dbReference>
<accession>A0A166IM47</accession>
<evidence type="ECO:0000313" key="2">
    <source>
        <dbReference type="EMBL" id="KZN11277.1"/>
    </source>
</evidence>
<evidence type="ECO:0000313" key="4">
    <source>
        <dbReference type="Proteomes" id="UP000077755"/>
    </source>
</evidence>
<reference evidence="2" key="1">
    <citation type="journal article" date="2016" name="Nat. Genet.">
        <title>A high-quality carrot genome assembly provides new insights into carotenoid accumulation and asterid genome evolution.</title>
        <authorList>
            <person name="Iorizzo M."/>
            <person name="Ellison S."/>
            <person name="Senalik D."/>
            <person name="Zeng P."/>
            <person name="Satapoomin P."/>
            <person name="Huang J."/>
            <person name="Bowman M."/>
            <person name="Iovene M."/>
            <person name="Sanseverino W."/>
            <person name="Cavagnaro P."/>
            <person name="Yildiz M."/>
            <person name="Macko-Podgorni A."/>
            <person name="Moranska E."/>
            <person name="Grzebelus E."/>
            <person name="Grzebelus D."/>
            <person name="Ashrafi H."/>
            <person name="Zheng Z."/>
            <person name="Cheng S."/>
            <person name="Spooner D."/>
            <person name="Van Deynze A."/>
            <person name="Simon P."/>
        </authorList>
    </citation>
    <scope>NUCLEOTIDE SEQUENCE [LARGE SCALE GENOMIC DNA]</scope>
    <source>
        <tissue evidence="2">Leaf</tissue>
    </source>
</reference>
<dbReference type="EMBL" id="CP093343">
    <property type="protein sequence ID" value="WOG84997.1"/>
    <property type="molecule type" value="Genomic_DNA"/>
</dbReference>
<evidence type="ECO:0000256" key="1">
    <source>
        <dbReference type="SAM" id="MobiDB-lite"/>
    </source>
</evidence>
<protein>
    <submittedName>
        <fullName evidence="2">Uncharacterized protein</fullName>
    </submittedName>
</protein>
<feature type="region of interest" description="Disordered" evidence="1">
    <location>
        <begin position="1"/>
        <end position="37"/>
    </location>
</feature>
<evidence type="ECO:0000313" key="3">
    <source>
        <dbReference type="EMBL" id="WOG84997.1"/>
    </source>
</evidence>
<dbReference type="EMBL" id="LNRQ01000001">
    <property type="protein sequence ID" value="KZN11277.1"/>
    <property type="molecule type" value="Genomic_DNA"/>
</dbReference>
<keyword evidence="4" id="KW-1185">Reference proteome</keyword>
<name>A0A166IM47_DAUCS</name>
<gene>
    <name evidence="2" type="ORF">DCAR_003933</name>
    <name evidence="3" type="ORF">DCAR_0104183</name>
</gene>